<keyword evidence="3" id="KW-0964">Secreted</keyword>
<dbReference type="PROSITE" id="PS00136">
    <property type="entry name" value="SUBTILASE_ASP"/>
    <property type="match status" value="1"/>
</dbReference>
<feature type="domain" description="C5a peptidase/Subtilisin-like protease SBT2-like Fn3-like" evidence="14">
    <location>
        <begin position="602"/>
        <end position="714"/>
    </location>
</feature>
<dbReference type="GO" id="GO:0016020">
    <property type="term" value="C:membrane"/>
    <property type="evidence" value="ECO:0007669"/>
    <property type="project" value="InterPro"/>
</dbReference>
<dbReference type="CDD" id="cd07489">
    <property type="entry name" value="Peptidases_S8_5"/>
    <property type="match status" value="1"/>
</dbReference>
<feature type="domain" description="PA" evidence="13">
    <location>
        <begin position="375"/>
        <end position="453"/>
    </location>
</feature>
<keyword evidence="7 9" id="KW-0720">Serine protease</keyword>
<dbReference type="PANTHER" id="PTHR43806:SF66">
    <property type="entry name" value="SERIN ENDOPEPTIDASE"/>
    <property type="match status" value="1"/>
</dbReference>
<evidence type="ECO:0000256" key="3">
    <source>
        <dbReference type="ARBA" id="ARBA00022525"/>
    </source>
</evidence>
<gene>
    <name evidence="15" type="ORF">K457DRAFT_139572</name>
</gene>
<dbReference type="InterPro" id="IPR050131">
    <property type="entry name" value="Peptidase_S8_subtilisin-like"/>
</dbReference>
<feature type="active site" description="Charge relay system" evidence="8 9">
    <location>
        <position position="206"/>
    </location>
</feature>
<evidence type="ECO:0000259" key="12">
    <source>
        <dbReference type="Pfam" id="PF00082"/>
    </source>
</evidence>
<dbReference type="InterPro" id="IPR034187">
    <property type="entry name" value="Peptidases_S8_5"/>
</dbReference>
<dbReference type="Gene3D" id="3.40.50.200">
    <property type="entry name" value="Peptidase S8/S53 domain"/>
    <property type="match status" value="1"/>
</dbReference>
<evidence type="ECO:0000259" key="13">
    <source>
        <dbReference type="Pfam" id="PF02225"/>
    </source>
</evidence>
<dbReference type="STRING" id="1314771.A0A197JSL8"/>
<feature type="chain" id="PRO_5008276221" evidence="11">
    <location>
        <begin position="19"/>
        <end position="866"/>
    </location>
</feature>
<feature type="domain" description="Peptidase S8/S53" evidence="12">
    <location>
        <begin position="139"/>
        <end position="566"/>
    </location>
</feature>
<evidence type="ECO:0000256" key="11">
    <source>
        <dbReference type="SAM" id="SignalP"/>
    </source>
</evidence>
<feature type="active site" description="Charge relay system" evidence="8 9">
    <location>
        <position position="526"/>
    </location>
</feature>
<dbReference type="Gene3D" id="2.60.40.1710">
    <property type="entry name" value="Subtilisin-like superfamily"/>
    <property type="match status" value="1"/>
</dbReference>
<dbReference type="PROSITE" id="PS00137">
    <property type="entry name" value="SUBTILASE_HIS"/>
    <property type="match status" value="1"/>
</dbReference>
<comment type="similarity">
    <text evidence="1 9 10">Belongs to the peptidase S8 family.</text>
</comment>
<dbReference type="GO" id="GO:0006508">
    <property type="term" value="P:proteolysis"/>
    <property type="evidence" value="ECO:0007669"/>
    <property type="project" value="UniProtKB-KW"/>
</dbReference>
<feature type="signal peptide" evidence="11">
    <location>
        <begin position="1"/>
        <end position="18"/>
    </location>
</feature>
<evidence type="ECO:0000256" key="8">
    <source>
        <dbReference type="PIRSR" id="PIRSR615500-1"/>
    </source>
</evidence>
<dbReference type="Pfam" id="PF02225">
    <property type="entry name" value="PA"/>
    <property type="match status" value="1"/>
</dbReference>
<dbReference type="PROSITE" id="PS51892">
    <property type="entry name" value="SUBTILASE"/>
    <property type="match status" value="1"/>
</dbReference>
<dbReference type="Gene3D" id="3.50.30.30">
    <property type="match status" value="1"/>
</dbReference>
<keyword evidence="16" id="KW-1185">Reference proteome</keyword>
<dbReference type="InterPro" id="IPR000209">
    <property type="entry name" value="Peptidase_S8/S53_dom"/>
</dbReference>
<evidence type="ECO:0000259" key="14">
    <source>
        <dbReference type="Pfam" id="PF06280"/>
    </source>
</evidence>
<evidence type="ECO:0000313" key="16">
    <source>
        <dbReference type="Proteomes" id="UP000078512"/>
    </source>
</evidence>
<reference evidence="15 16" key="1">
    <citation type="submission" date="2016-05" db="EMBL/GenBank/DDBJ databases">
        <title>Genome sequencing reveals origins of a unique bacterial endosymbiosis in the earliest lineages of terrestrial Fungi.</title>
        <authorList>
            <consortium name="DOE Joint Genome Institute"/>
            <person name="Uehling J."/>
            <person name="Gryganskyi A."/>
            <person name="Hameed K."/>
            <person name="Tschaplinski T."/>
            <person name="Misztal P."/>
            <person name="Wu S."/>
            <person name="Desiro A."/>
            <person name="Vande Pol N."/>
            <person name="Du Z.-Y."/>
            <person name="Zienkiewicz A."/>
            <person name="Zienkiewicz K."/>
            <person name="Morin E."/>
            <person name="Tisserant E."/>
            <person name="Splivallo R."/>
            <person name="Hainaut M."/>
            <person name="Henrissat B."/>
            <person name="Ohm R."/>
            <person name="Kuo A."/>
            <person name="Yan J."/>
            <person name="Lipzen A."/>
            <person name="Nolan M."/>
            <person name="Labutti K."/>
            <person name="Barry K."/>
            <person name="Goldstein A."/>
            <person name="Labbe J."/>
            <person name="Schadt C."/>
            <person name="Tuskan G."/>
            <person name="Grigoriev I."/>
            <person name="Martin F."/>
            <person name="Vilgalys R."/>
            <person name="Bonito G."/>
        </authorList>
    </citation>
    <scope>NUCLEOTIDE SEQUENCE [LARGE SCALE GENOMIC DNA]</scope>
    <source>
        <strain evidence="15 16">AG-77</strain>
    </source>
</reference>
<keyword evidence="4 9" id="KW-0645">Protease</keyword>
<dbReference type="PRINTS" id="PR00723">
    <property type="entry name" value="SUBTILISIN"/>
</dbReference>
<feature type="active site" description="Charge relay system" evidence="8 9">
    <location>
        <position position="148"/>
    </location>
</feature>
<evidence type="ECO:0000256" key="5">
    <source>
        <dbReference type="ARBA" id="ARBA00022729"/>
    </source>
</evidence>
<dbReference type="AlphaFoldDB" id="A0A197JSL8"/>
<dbReference type="GO" id="GO:0004252">
    <property type="term" value="F:serine-type endopeptidase activity"/>
    <property type="evidence" value="ECO:0007669"/>
    <property type="project" value="UniProtKB-UniRule"/>
</dbReference>
<dbReference type="InterPro" id="IPR036852">
    <property type="entry name" value="Peptidase_S8/S53_dom_sf"/>
</dbReference>
<dbReference type="SUPFAM" id="SSF52025">
    <property type="entry name" value="PA domain"/>
    <property type="match status" value="1"/>
</dbReference>
<proteinExistence type="inferred from homology"/>
<dbReference type="GO" id="GO:0005615">
    <property type="term" value="C:extracellular space"/>
    <property type="evidence" value="ECO:0007669"/>
    <property type="project" value="TreeGrafter"/>
</dbReference>
<sequence length="866" mass="91033">MKVAAILSALAAVTLVSAGTFHDLDGLVDANNVVPNKYIIEYHDGYSHADARNALNSRKIDYKVRNEYDVFNGAAISVNSKHDGRAIASLPGVKNVWPITLHSIPKIQKSTVKATDPEAVSLHHMTGVDIVHRKLKLTGKGVKVGIIDTGVDYKHPAFAAKGAAEGCFSRYGKDCRVKYGWDFVGDAYTGSNEPKPDSDPMDCQGHGSHVAGIVGGDARNITGANAPPQPFVGVAPEVTLGAYRVFGCSGNSGTDVLLAAMEKAFNDGMNIINMSLGGGSSYKGNPTAALSDKLSKMGLTLIASAGNDGSEGVWMVGNTGLGDDSTSVASFTNAFGRFQTFNYAGGKYSYSPAANYGKVIDLPASATLVPLFDKAGVLQDGCDAAAYTGIDVKGKVVLALGDYTRCGSGARATIAKNTGAAGLLTATTPVGMTNIGGIAGFPMASIENAAGEAVIAAYKKNAAEVITWSKTPSDVTVEGGGTVSDFSSYGLDGDLRSKPDIGGPGGNILSTYPLANGGYAVLSGTSMSSPYVAGSQALFYEGKKNGPRGLETRKIFKNTATLTKPWKGKNLVSAAKQGAGLINVMNALTTTATMTPDHIDLLDTVNLRKTHKITIKNFGKKTETYTLSHTPAEALNSYYDGKGYPNPAIKFEEDFATVAFSQNKVKIPAGKSATITLNFAEPKDGDAKQFPIYSGYVIATPSTEGSPAVHIPYTGLKGDVAQVPMMDVQRGYPKLSQIVGSNLVPAPAGKTWDFKKEVAVILYRLGSHTPDLTASVYDDKNVFKGYLSTTNGPAYGFAGRQKNIKDGQIIQAGYIWNGEVFASRNATASATLPSGTYSVVVAAQKKLTKGVYPADYEVYTFSDVKW</sequence>
<organism evidence="15 16">
    <name type="scientific">Linnemannia elongata AG-77</name>
    <dbReference type="NCBI Taxonomy" id="1314771"/>
    <lineage>
        <taxon>Eukaryota</taxon>
        <taxon>Fungi</taxon>
        <taxon>Fungi incertae sedis</taxon>
        <taxon>Mucoromycota</taxon>
        <taxon>Mortierellomycotina</taxon>
        <taxon>Mortierellomycetes</taxon>
        <taxon>Mortierellales</taxon>
        <taxon>Mortierellaceae</taxon>
        <taxon>Linnemannia</taxon>
    </lineage>
</organism>
<evidence type="ECO:0000256" key="2">
    <source>
        <dbReference type="ARBA" id="ARBA00022512"/>
    </source>
</evidence>
<dbReference type="InterPro" id="IPR003137">
    <property type="entry name" value="PA_domain"/>
</dbReference>
<accession>A0A197JSL8</accession>
<keyword evidence="6 9" id="KW-0378">Hydrolase</keyword>
<evidence type="ECO:0000256" key="10">
    <source>
        <dbReference type="RuleBase" id="RU003355"/>
    </source>
</evidence>
<dbReference type="Proteomes" id="UP000078512">
    <property type="component" value="Unassembled WGS sequence"/>
</dbReference>
<dbReference type="Pfam" id="PF00082">
    <property type="entry name" value="Peptidase_S8"/>
    <property type="match status" value="1"/>
</dbReference>
<dbReference type="EMBL" id="KV442058">
    <property type="protein sequence ID" value="OAQ27314.1"/>
    <property type="molecule type" value="Genomic_DNA"/>
</dbReference>
<dbReference type="OrthoDB" id="10256524at2759"/>
<dbReference type="InterPro" id="IPR010435">
    <property type="entry name" value="C5a/SBT2-like_Fn3"/>
</dbReference>
<protein>
    <submittedName>
        <fullName evidence="15">Subtilisin-like protein</fullName>
    </submittedName>
</protein>
<dbReference type="PROSITE" id="PS00138">
    <property type="entry name" value="SUBTILASE_SER"/>
    <property type="match status" value="1"/>
</dbReference>
<name>A0A197JSL8_9FUNG</name>
<evidence type="ECO:0000313" key="15">
    <source>
        <dbReference type="EMBL" id="OAQ27314.1"/>
    </source>
</evidence>
<dbReference type="InterPro" id="IPR023827">
    <property type="entry name" value="Peptidase_S8_Asp-AS"/>
</dbReference>
<keyword evidence="5 11" id="KW-0732">Signal</keyword>
<evidence type="ECO:0000256" key="1">
    <source>
        <dbReference type="ARBA" id="ARBA00011073"/>
    </source>
</evidence>
<evidence type="ECO:0000256" key="9">
    <source>
        <dbReference type="PROSITE-ProRule" id="PRU01240"/>
    </source>
</evidence>
<evidence type="ECO:0000256" key="4">
    <source>
        <dbReference type="ARBA" id="ARBA00022670"/>
    </source>
</evidence>
<dbReference type="InterPro" id="IPR015500">
    <property type="entry name" value="Peptidase_S8_subtilisin-rel"/>
</dbReference>
<dbReference type="Pfam" id="PF06280">
    <property type="entry name" value="fn3_5"/>
    <property type="match status" value="1"/>
</dbReference>
<dbReference type="PANTHER" id="PTHR43806">
    <property type="entry name" value="PEPTIDASE S8"/>
    <property type="match status" value="1"/>
</dbReference>
<dbReference type="SUPFAM" id="SSF52743">
    <property type="entry name" value="Subtilisin-like"/>
    <property type="match status" value="1"/>
</dbReference>
<evidence type="ECO:0000256" key="7">
    <source>
        <dbReference type="ARBA" id="ARBA00022825"/>
    </source>
</evidence>
<evidence type="ECO:0000256" key="6">
    <source>
        <dbReference type="ARBA" id="ARBA00022801"/>
    </source>
</evidence>
<dbReference type="InterPro" id="IPR022398">
    <property type="entry name" value="Peptidase_S8_His-AS"/>
</dbReference>
<dbReference type="InterPro" id="IPR023828">
    <property type="entry name" value="Peptidase_S8_Ser-AS"/>
</dbReference>
<keyword evidence="2" id="KW-0134">Cell wall</keyword>
<dbReference type="InterPro" id="IPR046450">
    <property type="entry name" value="PA_dom_sf"/>
</dbReference>